<evidence type="ECO:0000256" key="7">
    <source>
        <dbReference type="PIRSR" id="PIRSR601344-1"/>
    </source>
</evidence>
<keyword evidence="10" id="KW-1185">Reference proteome</keyword>
<dbReference type="InterPro" id="IPR022796">
    <property type="entry name" value="Chloroa_b-bind"/>
</dbReference>
<evidence type="ECO:0000256" key="4">
    <source>
        <dbReference type="ARBA" id="ARBA00022528"/>
    </source>
</evidence>
<sequence length="483" mass="52320">MHFDTQESRAQFGFLGRRLIKESIAMVRARCRNPSPCRFHPTCLFKWPSIICLSYILRAFYVVTAFVPPFPPAETPRNLFCPSAASLPPPPPETDLLSTLAQDGRFTRLLHLFKEVGLDATLSGPGPWTVLAPTDAALDDQVANLTLIVAAREPKRHLTPLLSYHIIPGKAMGLGDLVAAGDARTRVKTLERSGLSIAVYGGTVLVDEGRILEWGMEAGNGVVHVMDSLLLPALPSDFDPFAAPEAASPGPVLGVTAPLGCWDPLGLWTGKDAATQARLRDAEIKHARLAMLAAIGILTQELVVPTHPYAFQPVLDALRDSTHMAPDVSFLLPLPPIAALAAILAPGVAWEVWSLRRASKDKAPGRPSKEEALTQILKRESPDFEAEREEEREKIDAGNRELNNGRLAMIAVVGMLVQEIVTGRSVLSPWIEFLSCGDSGRSRGGMTTSSPFPSCAPKQKCLLFVSSWNPCGHRLVFGSIKSS</sequence>
<proteinExistence type="inferred from homology"/>
<dbReference type="InterPro" id="IPR036378">
    <property type="entry name" value="FAS1_dom_sf"/>
</dbReference>
<dbReference type="SMART" id="SM00554">
    <property type="entry name" value="FAS1"/>
    <property type="match status" value="1"/>
</dbReference>
<comment type="similarity">
    <text evidence="3">Belongs to the fucoxanthin chlorophyll protein family.</text>
</comment>
<keyword evidence="7" id="KW-0157">Chromophore</keyword>
<dbReference type="EMBL" id="AZIL01002296">
    <property type="protein sequence ID" value="EWM22009.1"/>
    <property type="molecule type" value="Genomic_DNA"/>
</dbReference>
<feature type="domain" description="FAS1" evidence="8">
    <location>
        <begin position="93"/>
        <end position="230"/>
    </location>
</feature>
<dbReference type="AlphaFoldDB" id="W7TMT7"/>
<feature type="binding site" evidence="7">
    <location>
        <position position="401"/>
    </location>
    <ligand>
        <name>chlorophyll a</name>
        <dbReference type="ChEBI" id="CHEBI:58416"/>
        <label>1</label>
    </ligand>
</feature>
<feature type="binding site" evidence="7">
    <location>
        <position position="404"/>
    </location>
    <ligand>
        <name>chlorophyll a</name>
        <dbReference type="ChEBI" id="CHEBI:58416"/>
        <label>1</label>
    </ligand>
</feature>
<dbReference type="Pfam" id="PF02469">
    <property type="entry name" value="Fasciclin"/>
    <property type="match status" value="1"/>
</dbReference>
<dbReference type="PANTHER" id="PTHR21649">
    <property type="entry name" value="CHLOROPHYLL A/B BINDING PROTEIN"/>
    <property type="match status" value="1"/>
</dbReference>
<dbReference type="GO" id="GO:0016168">
    <property type="term" value="F:chlorophyll binding"/>
    <property type="evidence" value="ECO:0007669"/>
    <property type="project" value="UniProtKB-KW"/>
</dbReference>
<dbReference type="InterPro" id="IPR001344">
    <property type="entry name" value="Chloro_AB-bd_pln"/>
</dbReference>
<accession>W7TMT7</accession>
<feature type="binding site" evidence="7">
    <location>
        <position position="286"/>
    </location>
    <ligand>
        <name>chlorophyll a</name>
        <dbReference type="ChEBI" id="CHEBI:58416"/>
        <label>1</label>
    </ligand>
</feature>
<keyword evidence="5" id="KW-0602">Photosynthesis</keyword>
<evidence type="ECO:0000313" key="9">
    <source>
        <dbReference type="EMBL" id="EWM22009.1"/>
    </source>
</evidence>
<dbReference type="OrthoDB" id="286301at2759"/>
<dbReference type="Proteomes" id="UP000019335">
    <property type="component" value="Unassembled WGS sequence"/>
</dbReference>
<feature type="binding site" evidence="7">
    <location>
        <position position="332"/>
    </location>
    <ligand>
        <name>chlorophyll a</name>
        <dbReference type="ChEBI" id="CHEBI:58416"/>
        <label>1</label>
    </ligand>
</feature>
<organism evidence="9 10">
    <name type="scientific">Nannochloropsis gaditana</name>
    <dbReference type="NCBI Taxonomy" id="72520"/>
    <lineage>
        <taxon>Eukaryota</taxon>
        <taxon>Sar</taxon>
        <taxon>Stramenopiles</taxon>
        <taxon>Ochrophyta</taxon>
        <taxon>Eustigmatophyceae</taxon>
        <taxon>Eustigmatales</taxon>
        <taxon>Monodopsidaceae</taxon>
        <taxon>Nannochloropsis</taxon>
    </lineage>
</organism>
<evidence type="ECO:0000313" key="10">
    <source>
        <dbReference type="Proteomes" id="UP000019335"/>
    </source>
</evidence>
<dbReference type="Pfam" id="PF00504">
    <property type="entry name" value="Chloroa_b-bind"/>
    <property type="match status" value="1"/>
</dbReference>
<feature type="binding site" evidence="7">
    <location>
        <position position="283"/>
    </location>
    <ligand>
        <name>chlorophyll a</name>
        <dbReference type="ChEBI" id="CHEBI:58416"/>
        <label>1</label>
    </ligand>
</feature>
<dbReference type="GO" id="GO:0009765">
    <property type="term" value="P:photosynthesis, light harvesting"/>
    <property type="evidence" value="ECO:0007669"/>
    <property type="project" value="InterPro"/>
</dbReference>
<feature type="binding site" evidence="7">
    <location>
        <position position="418"/>
    </location>
    <ligand>
        <name>chlorophyll a</name>
        <dbReference type="ChEBI" id="CHEBI:58416"/>
        <label>1</label>
    </ligand>
</feature>
<evidence type="ECO:0000256" key="2">
    <source>
        <dbReference type="ARBA" id="ARBA00004229"/>
    </source>
</evidence>
<feature type="binding site" description="axial binding residue" evidence="7">
    <location>
        <position position="373"/>
    </location>
    <ligand>
        <name>chlorophyll b</name>
        <dbReference type="ChEBI" id="CHEBI:61721"/>
        <label>1</label>
    </ligand>
    <ligandPart>
        <name>Mg</name>
        <dbReference type="ChEBI" id="CHEBI:25107"/>
    </ligandPart>
</feature>
<reference evidence="9 10" key="1">
    <citation type="journal article" date="2014" name="Mol. Plant">
        <title>Chromosome Scale Genome Assembly and Transcriptome Profiling of Nannochloropsis gaditana in Nitrogen Depletion.</title>
        <authorList>
            <person name="Corteggiani Carpinelli E."/>
            <person name="Telatin A."/>
            <person name="Vitulo N."/>
            <person name="Forcato C."/>
            <person name="D'Angelo M."/>
            <person name="Schiavon R."/>
            <person name="Vezzi A."/>
            <person name="Giacometti G.M."/>
            <person name="Morosinotto T."/>
            <person name="Valle G."/>
        </authorList>
    </citation>
    <scope>NUCLEOTIDE SEQUENCE [LARGE SCALE GENOMIC DNA]</scope>
    <source>
        <strain evidence="9 10">B-31</strain>
    </source>
</reference>
<dbReference type="SUPFAM" id="SSF103511">
    <property type="entry name" value="Chlorophyll a-b binding protein"/>
    <property type="match status" value="1"/>
</dbReference>
<evidence type="ECO:0000256" key="5">
    <source>
        <dbReference type="ARBA" id="ARBA00022531"/>
    </source>
</evidence>
<evidence type="ECO:0000256" key="3">
    <source>
        <dbReference type="ARBA" id="ARBA00005933"/>
    </source>
</evidence>
<dbReference type="SUPFAM" id="SSF82153">
    <property type="entry name" value="FAS1 domain"/>
    <property type="match status" value="1"/>
</dbReference>
<comment type="function">
    <text evidence="1">The light-harvesting complex (LHC) functions as a light receptor, it captures and delivers excitation energy to photosystems with which it is closely associated. Energy is transferred from the carotenoid and chlorophyll C (or B) to chlorophyll A and the photosynthetic reaction centers where it is used to synthesize ATP and reducing power.</text>
</comment>
<keyword evidence="4" id="KW-0150">Chloroplast</keyword>
<evidence type="ECO:0000256" key="1">
    <source>
        <dbReference type="ARBA" id="ARBA00004022"/>
    </source>
</evidence>
<keyword evidence="6" id="KW-0934">Plastid</keyword>
<comment type="caution">
    <text evidence="9">The sequence shown here is derived from an EMBL/GenBank/DDBJ whole genome shotgun (WGS) entry which is preliminary data.</text>
</comment>
<dbReference type="Gene3D" id="1.10.3460.10">
    <property type="entry name" value="Chlorophyll a/b binding protein domain"/>
    <property type="match status" value="1"/>
</dbReference>
<evidence type="ECO:0000259" key="8">
    <source>
        <dbReference type="PROSITE" id="PS50213"/>
    </source>
</evidence>
<gene>
    <name evidence="9" type="ORF">Naga_100742g1</name>
</gene>
<keyword evidence="7" id="KW-0148">Chlorophyll</keyword>
<feature type="binding site" evidence="7">
    <location>
        <position position="406"/>
    </location>
    <ligand>
        <name>chlorophyll a</name>
        <dbReference type="ChEBI" id="CHEBI:58416"/>
        <label>1</label>
    </ligand>
</feature>
<comment type="subcellular location">
    <subcellularLocation>
        <location evidence="2">Plastid</location>
        <location evidence="2">Chloroplast</location>
    </subcellularLocation>
</comment>
<name>W7TMT7_9STRA</name>
<dbReference type="GO" id="GO:0016020">
    <property type="term" value="C:membrane"/>
    <property type="evidence" value="ECO:0007669"/>
    <property type="project" value="InterPro"/>
</dbReference>
<feature type="binding site" evidence="7">
    <location>
        <position position="262"/>
    </location>
    <ligand>
        <name>chlorophyll a</name>
        <dbReference type="ChEBI" id="CHEBI:58416"/>
        <label>1</label>
    </ligand>
</feature>
<dbReference type="GO" id="GO:0009507">
    <property type="term" value="C:chloroplast"/>
    <property type="evidence" value="ECO:0007669"/>
    <property type="project" value="UniProtKB-SubCell"/>
</dbReference>
<feature type="binding site" description="axial binding residue" evidence="7">
    <location>
        <position position="288"/>
    </location>
    <ligand>
        <name>chlorophyll b</name>
        <dbReference type="ChEBI" id="CHEBI:61721"/>
        <label>1</label>
    </ligand>
    <ligandPart>
        <name>Mg</name>
        <dbReference type="ChEBI" id="CHEBI:25107"/>
    </ligandPart>
</feature>
<dbReference type="PROSITE" id="PS50213">
    <property type="entry name" value="FAS1"/>
    <property type="match status" value="1"/>
</dbReference>
<dbReference type="Gene3D" id="2.30.180.10">
    <property type="entry name" value="FAS1 domain"/>
    <property type="match status" value="1"/>
</dbReference>
<evidence type="ECO:0000256" key="6">
    <source>
        <dbReference type="ARBA" id="ARBA00022640"/>
    </source>
</evidence>
<protein>
    <submittedName>
        <fullName evidence="9">Beta-ig-h3 fasciclin</fullName>
    </submittedName>
</protein>
<dbReference type="InterPro" id="IPR000782">
    <property type="entry name" value="FAS1_domain"/>
</dbReference>